<proteinExistence type="predicted"/>
<keyword evidence="2" id="KW-0442">Lipid degradation</keyword>
<organism evidence="4 5">
    <name type="scientific">Gordonibacter pamelaeae</name>
    <dbReference type="NCBI Taxonomy" id="471189"/>
    <lineage>
        <taxon>Bacteria</taxon>
        <taxon>Bacillati</taxon>
        <taxon>Actinomycetota</taxon>
        <taxon>Coriobacteriia</taxon>
        <taxon>Eggerthellales</taxon>
        <taxon>Eggerthellaceae</taxon>
        <taxon>Gordonibacter</taxon>
    </lineage>
</organism>
<feature type="domain" description="PNPLA" evidence="3">
    <location>
        <begin position="13"/>
        <end position="190"/>
    </location>
</feature>
<reference evidence="4 5" key="1">
    <citation type="journal article" date="2018" name="Elife">
        <title>Discovery and characterization of a prevalent human gut bacterial enzyme sufficient for the inactivation of a family of plant toxins.</title>
        <authorList>
            <person name="Koppel N."/>
            <person name="Bisanz J.E."/>
            <person name="Pandelia M.E."/>
            <person name="Turnbaugh P.J."/>
            <person name="Balskus E.P."/>
        </authorList>
    </citation>
    <scope>NUCLEOTIDE SEQUENCE [LARGE SCALE GENOMIC DNA]</scope>
    <source>
        <strain evidence="4 5">3C</strain>
    </source>
</reference>
<feature type="active site" description="Nucleophile" evidence="2">
    <location>
        <position position="46"/>
    </location>
</feature>
<dbReference type="CDD" id="cd07208">
    <property type="entry name" value="Pat_hypo_Ecoli_yjju_like"/>
    <property type="match status" value="1"/>
</dbReference>
<name>A0A369M4A7_9ACTN</name>
<dbReference type="GeneID" id="78359657"/>
<dbReference type="OrthoDB" id="9802424at2"/>
<protein>
    <submittedName>
        <fullName evidence="4">Patatin family protein</fullName>
    </submittedName>
</protein>
<feature type="short sequence motif" description="GXSXG" evidence="2">
    <location>
        <begin position="44"/>
        <end position="48"/>
    </location>
</feature>
<dbReference type="AlphaFoldDB" id="A0A369M4A7"/>
<dbReference type="Gene3D" id="3.40.1090.10">
    <property type="entry name" value="Cytosolic phospholipase A2 catalytic domain"/>
    <property type="match status" value="2"/>
</dbReference>
<dbReference type="Pfam" id="PF01734">
    <property type="entry name" value="Patatin"/>
    <property type="match status" value="1"/>
</dbReference>
<dbReference type="InterPro" id="IPR002641">
    <property type="entry name" value="PNPLA_dom"/>
</dbReference>
<sequence length="302" mass="33465">MGTLTVNISDVALVIEGGGMRASYTAGAVVTLLERQLHFGRVYGISAGSSHAVNYVSRDIARTKASFVDLVRDPRFGGVGSFLRGHGYFNAPYLYEGVAEELAGTDAVMAFDFDTFAASDADVHIEGFDWDTGETVAWTKADCPTLRDMMLRVRASSTMPLFMPPTVINGRTFMDGGLGESRGILLDAARRDGFERFLVIRSQPRGYRKKPPRPAAQALFRAAFRAHPQVAERTIGRWQPYNALCDEVDRLEREGAACVFHPDEMPVSNRETDHAKLSRAYDQGYAQAQREADAWETWLQRG</sequence>
<dbReference type="Proteomes" id="UP000254000">
    <property type="component" value="Unassembled WGS sequence"/>
</dbReference>
<feature type="active site" description="Proton acceptor" evidence="2">
    <location>
        <position position="175"/>
    </location>
</feature>
<gene>
    <name evidence="4" type="ORF">C1877_08125</name>
</gene>
<evidence type="ECO:0000256" key="1">
    <source>
        <dbReference type="ARBA" id="ARBA00023098"/>
    </source>
</evidence>
<dbReference type="InterPro" id="IPR037483">
    <property type="entry name" value="YjjU-like"/>
</dbReference>
<dbReference type="GO" id="GO:0016042">
    <property type="term" value="P:lipid catabolic process"/>
    <property type="evidence" value="ECO:0007669"/>
    <property type="project" value="UniProtKB-UniRule"/>
</dbReference>
<comment type="caution">
    <text evidence="2">Lacks conserved residue(s) required for the propagation of feature annotation.</text>
</comment>
<keyword evidence="2" id="KW-0378">Hydrolase</keyword>
<dbReference type="SUPFAM" id="SSF52151">
    <property type="entry name" value="FabD/lysophospholipase-like"/>
    <property type="match status" value="1"/>
</dbReference>
<keyword evidence="1 2" id="KW-0443">Lipid metabolism</keyword>
<evidence type="ECO:0000259" key="3">
    <source>
        <dbReference type="PROSITE" id="PS51635"/>
    </source>
</evidence>
<feature type="short sequence motif" description="DGA/G" evidence="2">
    <location>
        <begin position="175"/>
        <end position="177"/>
    </location>
</feature>
<dbReference type="GO" id="GO:0016787">
    <property type="term" value="F:hydrolase activity"/>
    <property type="evidence" value="ECO:0007669"/>
    <property type="project" value="UniProtKB-UniRule"/>
</dbReference>
<dbReference type="InterPro" id="IPR016035">
    <property type="entry name" value="Acyl_Trfase/lysoPLipase"/>
</dbReference>
<evidence type="ECO:0000313" key="4">
    <source>
        <dbReference type="EMBL" id="RDB65296.1"/>
    </source>
</evidence>
<dbReference type="InterPro" id="IPR045943">
    <property type="entry name" value="DUF6363"/>
</dbReference>
<dbReference type="EMBL" id="PPTS01000004">
    <property type="protein sequence ID" value="RDB65296.1"/>
    <property type="molecule type" value="Genomic_DNA"/>
</dbReference>
<accession>A0A369M4A7</accession>
<evidence type="ECO:0000256" key="2">
    <source>
        <dbReference type="PROSITE-ProRule" id="PRU01161"/>
    </source>
</evidence>
<dbReference type="Pfam" id="PF19890">
    <property type="entry name" value="DUF6363"/>
    <property type="match status" value="1"/>
</dbReference>
<dbReference type="PROSITE" id="PS51635">
    <property type="entry name" value="PNPLA"/>
    <property type="match status" value="1"/>
</dbReference>
<evidence type="ECO:0000313" key="5">
    <source>
        <dbReference type="Proteomes" id="UP000254000"/>
    </source>
</evidence>
<keyword evidence="5" id="KW-1185">Reference proteome</keyword>
<comment type="caution">
    <text evidence="4">The sequence shown here is derived from an EMBL/GenBank/DDBJ whole genome shotgun (WGS) entry which is preliminary data.</text>
</comment>
<dbReference type="RefSeq" id="WP_114568909.1">
    <property type="nucleotide sequence ID" value="NZ_CABMMS010000004.1"/>
</dbReference>